<evidence type="ECO:0000313" key="1">
    <source>
        <dbReference type="EMBL" id="TWH10009.1"/>
    </source>
</evidence>
<protein>
    <submittedName>
        <fullName evidence="1">Uncharacterized protein</fullName>
    </submittedName>
</protein>
<organism evidence="1 2">
    <name type="scientific">Rhodococcus rhodochrous J45</name>
    <dbReference type="NCBI Taxonomy" id="935266"/>
    <lineage>
        <taxon>Bacteria</taxon>
        <taxon>Bacillati</taxon>
        <taxon>Actinomycetota</taxon>
        <taxon>Actinomycetes</taxon>
        <taxon>Mycobacteriales</taxon>
        <taxon>Nocardiaceae</taxon>
        <taxon>Rhodococcus</taxon>
    </lineage>
</organism>
<dbReference type="Proteomes" id="UP000317573">
    <property type="component" value="Unassembled WGS sequence"/>
</dbReference>
<name>A0A562DK13_RHORH</name>
<evidence type="ECO:0000313" key="2">
    <source>
        <dbReference type="Proteomes" id="UP000317573"/>
    </source>
</evidence>
<gene>
    <name evidence="1" type="ORF">L618_004800000060</name>
</gene>
<proteinExistence type="predicted"/>
<accession>A0A562DK13</accession>
<sequence>MTSAVIGVVLAQMTILIGGHEFMSEGGARAGLGIGIGVESAPGS</sequence>
<dbReference type="EMBL" id="VLJT01000048">
    <property type="protein sequence ID" value="TWH10009.1"/>
    <property type="molecule type" value="Genomic_DNA"/>
</dbReference>
<reference evidence="1 2" key="1">
    <citation type="submission" date="2019-07" db="EMBL/GenBank/DDBJ databases">
        <title>Genome sequencing of lignin-degrading bacterial isolates.</title>
        <authorList>
            <person name="Gladden J."/>
        </authorList>
    </citation>
    <scope>NUCLEOTIDE SEQUENCE [LARGE SCALE GENOMIC DNA]</scope>
    <source>
        <strain evidence="1 2">J45</strain>
    </source>
</reference>
<dbReference type="RefSeq" id="WP_261380049.1">
    <property type="nucleotide sequence ID" value="NZ_VLJT01000048.1"/>
</dbReference>
<dbReference type="AlphaFoldDB" id="A0A562DK13"/>
<comment type="caution">
    <text evidence="1">The sequence shown here is derived from an EMBL/GenBank/DDBJ whole genome shotgun (WGS) entry which is preliminary data.</text>
</comment>